<organism evidence="2">
    <name type="scientific">Brassica campestris</name>
    <name type="common">Field mustard</name>
    <dbReference type="NCBI Taxonomy" id="3711"/>
    <lineage>
        <taxon>Eukaryota</taxon>
        <taxon>Viridiplantae</taxon>
        <taxon>Streptophyta</taxon>
        <taxon>Embryophyta</taxon>
        <taxon>Tracheophyta</taxon>
        <taxon>Spermatophyta</taxon>
        <taxon>Magnoliopsida</taxon>
        <taxon>eudicotyledons</taxon>
        <taxon>Gunneridae</taxon>
        <taxon>Pentapetalae</taxon>
        <taxon>rosids</taxon>
        <taxon>malvids</taxon>
        <taxon>Brassicales</taxon>
        <taxon>Brassicaceae</taxon>
        <taxon>Brassiceae</taxon>
        <taxon>Brassica</taxon>
    </lineage>
</organism>
<name>A0A3P5ZJ28_BRACM</name>
<dbReference type="EMBL" id="LR031571">
    <property type="protein sequence ID" value="VDC75564.1"/>
    <property type="molecule type" value="Genomic_DNA"/>
</dbReference>
<proteinExistence type="predicted"/>
<accession>A0A3P5ZJ28</accession>
<gene>
    <name evidence="2" type="ORF">BRAA01T02066Z</name>
    <name evidence="1" type="ORF">BRAPAZ1V2_A01P21830.2</name>
</gene>
<sequence>MERRRSPISSKSSGTTFFPKSPLAYESYKSSCSRKLTTRNVSVMM</sequence>
<reference evidence="2" key="1">
    <citation type="submission" date="2018-11" db="EMBL/GenBank/DDBJ databases">
        <authorList>
            <consortium name="Genoscope - CEA"/>
            <person name="William W."/>
        </authorList>
    </citation>
    <scope>NUCLEOTIDE SEQUENCE</scope>
</reference>
<dbReference type="Gramene" id="A01p21830.2_BraZ1">
    <property type="protein sequence ID" value="A01p21830.2_BraZ1.CDS.1"/>
    <property type="gene ID" value="A01g21830.2_BraZ1"/>
</dbReference>
<dbReference type="EMBL" id="LS974617">
    <property type="protein sequence ID" value="CAG7888107.1"/>
    <property type="molecule type" value="Genomic_DNA"/>
</dbReference>
<evidence type="ECO:0000313" key="2">
    <source>
        <dbReference type="EMBL" id="VDC75564.1"/>
    </source>
</evidence>
<dbReference type="Proteomes" id="UP000694005">
    <property type="component" value="Chromosome A01"/>
</dbReference>
<protein>
    <submittedName>
        <fullName evidence="1">Uncharacterized protein</fullName>
    </submittedName>
</protein>
<dbReference type="AlphaFoldDB" id="A0A3P5ZJ28"/>
<evidence type="ECO:0000313" key="1">
    <source>
        <dbReference type="EMBL" id="CAG7888107.1"/>
    </source>
</evidence>